<dbReference type="GO" id="GO:0030170">
    <property type="term" value="F:pyridoxal phosphate binding"/>
    <property type="evidence" value="ECO:0007669"/>
    <property type="project" value="InterPro"/>
</dbReference>
<dbReference type="Gene3D" id="3.90.1150.10">
    <property type="entry name" value="Aspartate Aminotransferase, domain 1"/>
    <property type="match status" value="1"/>
</dbReference>
<dbReference type="PIRSF" id="PIRSF005572">
    <property type="entry name" value="NifS"/>
    <property type="match status" value="1"/>
</dbReference>
<dbReference type="RefSeq" id="WP_008909297.1">
    <property type="nucleotide sequence ID" value="NZ_CAKP01000100.1"/>
</dbReference>
<evidence type="ECO:0000256" key="6">
    <source>
        <dbReference type="ARBA" id="ARBA00050776"/>
    </source>
</evidence>
<dbReference type="InterPro" id="IPR016454">
    <property type="entry name" value="Cysteine_dSase"/>
</dbReference>
<dbReference type="EMBL" id="CAKP01000100">
    <property type="protein sequence ID" value="CCJ34040.1"/>
    <property type="molecule type" value="Genomic_DNA"/>
</dbReference>
<dbReference type="InterPro" id="IPR015421">
    <property type="entry name" value="PyrdxlP-dep_Trfase_major"/>
</dbReference>
<dbReference type="PANTHER" id="PTHR43586:SF4">
    <property type="entry name" value="ISOPENICILLIN N EPIMERASE"/>
    <property type="match status" value="1"/>
</dbReference>
<dbReference type="eggNOG" id="COG0520">
    <property type="taxonomic scope" value="Bacteria"/>
</dbReference>
<reference evidence="8 9" key="1">
    <citation type="journal article" date="2011" name="J. Bacteriol.">
        <title>Draft genome sequence of Caloramator australicus strain RC3T, a thermoanaerobe from the Great Artesian Basin of Australia.</title>
        <authorList>
            <person name="Ogg C.D."/>
            <person name="Patel B.K.C."/>
        </authorList>
    </citation>
    <scope>NUCLEOTIDE SEQUENCE [LARGE SCALE GENOMIC DNA]</scope>
    <source>
        <strain evidence="8 9">RC3</strain>
    </source>
</reference>
<evidence type="ECO:0000256" key="3">
    <source>
        <dbReference type="ARBA" id="ARBA00012239"/>
    </source>
</evidence>
<dbReference type="NCBIfam" id="TIGR01977">
    <property type="entry name" value="am_tr_V_EF2568"/>
    <property type="match status" value="1"/>
</dbReference>
<protein>
    <recommendedName>
        <fullName evidence="3">cysteine desulfurase</fullName>
        <ecNumber evidence="3">2.8.1.7</ecNumber>
    </recommendedName>
</protein>
<comment type="catalytic activity">
    <reaction evidence="6">
        <text>(sulfur carrier)-H + L-cysteine = (sulfur carrier)-SH + L-alanine</text>
        <dbReference type="Rhea" id="RHEA:43892"/>
        <dbReference type="Rhea" id="RHEA-COMP:14737"/>
        <dbReference type="Rhea" id="RHEA-COMP:14739"/>
        <dbReference type="ChEBI" id="CHEBI:29917"/>
        <dbReference type="ChEBI" id="CHEBI:35235"/>
        <dbReference type="ChEBI" id="CHEBI:57972"/>
        <dbReference type="ChEBI" id="CHEBI:64428"/>
        <dbReference type="EC" id="2.8.1.7"/>
    </reaction>
</comment>
<accession>I7K8Y8</accession>
<dbReference type="InterPro" id="IPR015424">
    <property type="entry name" value="PyrdxlP-dep_Trfase"/>
</dbReference>
<evidence type="ECO:0000256" key="2">
    <source>
        <dbReference type="ARBA" id="ARBA00010447"/>
    </source>
</evidence>
<evidence type="ECO:0000259" key="7">
    <source>
        <dbReference type="Pfam" id="PF00266"/>
    </source>
</evidence>
<proteinExistence type="inferred from homology"/>
<keyword evidence="4 8" id="KW-0808">Transferase</keyword>
<dbReference type="OrthoDB" id="9804366at2"/>
<comment type="cofactor">
    <cofactor evidence="1">
        <name>pyridoxal 5'-phosphate</name>
        <dbReference type="ChEBI" id="CHEBI:597326"/>
    </cofactor>
</comment>
<dbReference type="PANTHER" id="PTHR43586">
    <property type="entry name" value="CYSTEINE DESULFURASE"/>
    <property type="match status" value="1"/>
</dbReference>
<dbReference type="GO" id="GO:0006534">
    <property type="term" value="P:cysteine metabolic process"/>
    <property type="evidence" value="ECO:0007669"/>
    <property type="project" value="InterPro"/>
</dbReference>
<evidence type="ECO:0000313" key="8">
    <source>
        <dbReference type="EMBL" id="CCJ34040.1"/>
    </source>
</evidence>
<evidence type="ECO:0000256" key="1">
    <source>
        <dbReference type="ARBA" id="ARBA00001933"/>
    </source>
</evidence>
<comment type="similarity">
    <text evidence="2">Belongs to the class-V pyridoxal-phosphate-dependent aminotransferase family. Csd subfamily.</text>
</comment>
<dbReference type="CDD" id="cd06453">
    <property type="entry name" value="SufS_like"/>
    <property type="match status" value="1"/>
</dbReference>
<dbReference type="EC" id="2.8.1.7" evidence="3"/>
<dbReference type="GO" id="GO:0031071">
    <property type="term" value="F:cysteine desulfurase activity"/>
    <property type="evidence" value="ECO:0007669"/>
    <property type="project" value="UniProtKB-EC"/>
</dbReference>
<dbReference type="SUPFAM" id="SSF53383">
    <property type="entry name" value="PLP-dependent transferases"/>
    <property type="match status" value="1"/>
</dbReference>
<dbReference type="STRING" id="857293.CAAU_1956"/>
<dbReference type="InterPro" id="IPR000192">
    <property type="entry name" value="Aminotrans_V_dom"/>
</dbReference>
<gene>
    <name evidence="8" type="ORF">CAAU_1956</name>
</gene>
<organism evidence="8 9">
    <name type="scientific">Caloramator australicus RC3</name>
    <dbReference type="NCBI Taxonomy" id="857293"/>
    <lineage>
        <taxon>Bacteria</taxon>
        <taxon>Bacillati</taxon>
        <taxon>Bacillota</taxon>
        <taxon>Clostridia</taxon>
        <taxon>Eubacteriales</taxon>
        <taxon>Clostridiaceae</taxon>
        <taxon>Caloramator</taxon>
    </lineage>
</organism>
<evidence type="ECO:0000256" key="4">
    <source>
        <dbReference type="ARBA" id="ARBA00022679"/>
    </source>
</evidence>
<dbReference type="Gene3D" id="3.40.640.10">
    <property type="entry name" value="Type I PLP-dependent aspartate aminotransferase-like (Major domain)"/>
    <property type="match status" value="1"/>
</dbReference>
<evidence type="ECO:0000256" key="5">
    <source>
        <dbReference type="ARBA" id="ARBA00022898"/>
    </source>
</evidence>
<dbReference type="InterPro" id="IPR010969">
    <property type="entry name" value="Cys_dSase-rel_unknwn_funct"/>
</dbReference>
<dbReference type="Pfam" id="PF00266">
    <property type="entry name" value="Aminotran_5"/>
    <property type="match status" value="1"/>
</dbReference>
<comment type="caution">
    <text evidence="8">The sequence shown here is derived from an EMBL/GenBank/DDBJ whole genome shotgun (WGS) entry which is preliminary data.</text>
</comment>
<evidence type="ECO:0000313" key="9">
    <source>
        <dbReference type="Proteomes" id="UP000007652"/>
    </source>
</evidence>
<dbReference type="InterPro" id="IPR015422">
    <property type="entry name" value="PyrdxlP-dep_Trfase_small"/>
</dbReference>
<name>I7K8Y8_9CLOT</name>
<dbReference type="InterPro" id="IPR010970">
    <property type="entry name" value="Cys_dSase_SufS"/>
</dbReference>
<dbReference type="Proteomes" id="UP000007652">
    <property type="component" value="Unassembled WGS sequence"/>
</dbReference>
<keyword evidence="5" id="KW-0663">Pyridoxal phosphate</keyword>
<feature type="domain" description="Aminotransferase class V" evidence="7">
    <location>
        <begin position="4"/>
        <end position="370"/>
    </location>
</feature>
<keyword evidence="9" id="KW-1185">Reference proteome</keyword>
<sequence length="383" mass="42313">MKRIYMDNAATSFPKAKGVAEAMTNYIENIGGNVGRGSYYNSYAAGSIVYETRELLCKLFHFDDPLKVVFTMNITQSLNMILKGFLKEGDHVLISSMEHNAVLRPLTSLKQKGIELDIIPCDNEGFLDPNSIKQYIKSNTKLLVITHASNVCGSIQEIKEIGKICKEHDIDFVLDSAQTAGILDIDFYDTYLSALTFTGHKGLLGPQGIGGFLITNEFSNKISPLIEGGTGSLSESYSQPEILPDKFESGTLNIPGIFGLNASLKYILSLGLENIRKKEKDLAKLFLDGLHNIENIKVVGSYDISKRTAVVSIDFQNIDNSEAAFILDNEYGIMTRVGLHCAPLAHKTLGTFPKGTVRFSFGYFTLEEDIFYALESIEKIAKL</sequence>
<dbReference type="AlphaFoldDB" id="I7K8Y8"/>